<sequence>MCLPFDNKKPNTFQGKRSVFQLQLIAFIQLALLFARQVAQFQLGELFEIIFIILLWSAWSSLGSLQCLIYIVITLYHILLKGLYFATRFQNEKPLLGESGREKILGILHLTTLLFYIIAQYIVFLAYREFMALDIEKDYRIEEPERRPLQQNERNQQPTVINNSAFTGKGITIG</sequence>
<keyword evidence="3" id="KW-1185">Reference proteome</keyword>
<keyword evidence="1" id="KW-1133">Transmembrane helix</keyword>
<keyword evidence="1" id="KW-0472">Membrane</keyword>
<organism evidence="2 3">
    <name type="scientific">Paramecium primaurelia</name>
    <dbReference type="NCBI Taxonomy" id="5886"/>
    <lineage>
        <taxon>Eukaryota</taxon>
        <taxon>Sar</taxon>
        <taxon>Alveolata</taxon>
        <taxon>Ciliophora</taxon>
        <taxon>Intramacronucleata</taxon>
        <taxon>Oligohymenophorea</taxon>
        <taxon>Peniculida</taxon>
        <taxon>Parameciidae</taxon>
        <taxon>Paramecium</taxon>
    </lineage>
</organism>
<evidence type="ECO:0000256" key="1">
    <source>
        <dbReference type="SAM" id="Phobius"/>
    </source>
</evidence>
<feature type="transmembrane region" description="Helical" evidence="1">
    <location>
        <begin position="46"/>
        <end position="62"/>
    </location>
</feature>
<proteinExistence type="predicted"/>
<feature type="transmembrane region" description="Helical" evidence="1">
    <location>
        <begin position="107"/>
        <end position="127"/>
    </location>
</feature>
<feature type="transmembrane region" description="Helical" evidence="1">
    <location>
        <begin position="68"/>
        <end position="86"/>
    </location>
</feature>
<accession>A0A8S1JR63</accession>
<keyword evidence="1" id="KW-0812">Transmembrane</keyword>
<reference evidence="2" key="1">
    <citation type="submission" date="2021-01" db="EMBL/GenBank/DDBJ databases">
        <authorList>
            <consortium name="Genoscope - CEA"/>
            <person name="William W."/>
        </authorList>
    </citation>
    <scope>NUCLEOTIDE SEQUENCE</scope>
</reference>
<protein>
    <submittedName>
        <fullName evidence="2">Uncharacterized protein</fullName>
    </submittedName>
</protein>
<comment type="caution">
    <text evidence="2">The sequence shown here is derived from an EMBL/GenBank/DDBJ whole genome shotgun (WGS) entry which is preliminary data.</text>
</comment>
<dbReference type="OMA" id="IAQYIVF"/>
<evidence type="ECO:0000313" key="2">
    <source>
        <dbReference type="EMBL" id="CAD8044099.1"/>
    </source>
</evidence>
<dbReference type="AlphaFoldDB" id="A0A8S1JR63"/>
<gene>
    <name evidence="2" type="ORF">PPRIM_AZ9-3.1.T0060181</name>
</gene>
<evidence type="ECO:0000313" key="3">
    <source>
        <dbReference type="Proteomes" id="UP000688137"/>
    </source>
</evidence>
<dbReference type="EMBL" id="CAJJDM010000003">
    <property type="protein sequence ID" value="CAD8044099.1"/>
    <property type="molecule type" value="Genomic_DNA"/>
</dbReference>
<name>A0A8S1JR63_PARPR</name>
<dbReference type="Proteomes" id="UP000688137">
    <property type="component" value="Unassembled WGS sequence"/>
</dbReference>